<sequence>MERDKSKQRFSRKSAQRQQPKRVGYLTRNGIFQVALHWSENGSQIALEEWFSTVISSMHGRGQMNALHWGETQRL</sequence>
<organism evidence="2 3">
    <name type="scientific">Colocasia esculenta</name>
    <name type="common">Wild taro</name>
    <name type="synonym">Arum esculentum</name>
    <dbReference type="NCBI Taxonomy" id="4460"/>
    <lineage>
        <taxon>Eukaryota</taxon>
        <taxon>Viridiplantae</taxon>
        <taxon>Streptophyta</taxon>
        <taxon>Embryophyta</taxon>
        <taxon>Tracheophyta</taxon>
        <taxon>Spermatophyta</taxon>
        <taxon>Magnoliopsida</taxon>
        <taxon>Liliopsida</taxon>
        <taxon>Araceae</taxon>
        <taxon>Aroideae</taxon>
        <taxon>Colocasieae</taxon>
        <taxon>Colocasia</taxon>
    </lineage>
</organism>
<evidence type="ECO:0000256" key="1">
    <source>
        <dbReference type="SAM" id="MobiDB-lite"/>
    </source>
</evidence>
<keyword evidence="3" id="KW-1185">Reference proteome</keyword>
<comment type="caution">
    <text evidence="2">The sequence shown here is derived from an EMBL/GenBank/DDBJ whole genome shotgun (WGS) entry which is preliminary data.</text>
</comment>
<feature type="region of interest" description="Disordered" evidence="1">
    <location>
        <begin position="1"/>
        <end position="22"/>
    </location>
</feature>
<dbReference type="Proteomes" id="UP000652761">
    <property type="component" value="Unassembled WGS sequence"/>
</dbReference>
<accession>A0A843V6E4</accession>
<reference evidence="2" key="1">
    <citation type="submission" date="2017-07" db="EMBL/GenBank/DDBJ databases">
        <title>Taro Niue Genome Assembly and Annotation.</title>
        <authorList>
            <person name="Atibalentja N."/>
            <person name="Keating K."/>
            <person name="Fields C.J."/>
        </authorList>
    </citation>
    <scope>NUCLEOTIDE SEQUENCE</scope>
    <source>
        <strain evidence="2">Niue_2</strain>
        <tissue evidence="2">Leaf</tissue>
    </source>
</reference>
<name>A0A843V6E4_COLES</name>
<gene>
    <name evidence="2" type="ORF">Taro_023424</name>
</gene>
<proteinExistence type="predicted"/>
<protein>
    <submittedName>
        <fullName evidence="2">Uncharacterized protein</fullName>
    </submittedName>
</protein>
<evidence type="ECO:0000313" key="3">
    <source>
        <dbReference type="Proteomes" id="UP000652761"/>
    </source>
</evidence>
<dbReference type="EMBL" id="NMUH01001275">
    <property type="protein sequence ID" value="MQL90826.1"/>
    <property type="molecule type" value="Genomic_DNA"/>
</dbReference>
<evidence type="ECO:0000313" key="2">
    <source>
        <dbReference type="EMBL" id="MQL90826.1"/>
    </source>
</evidence>
<dbReference type="AlphaFoldDB" id="A0A843V6E4"/>